<dbReference type="CDD" id="cd18790">
    <property type="entry name" value="SF2_C_UvrB"/>
    <property type="match status" value="1"/>
</dbReference>
<dbReference type="InterPro" id="IPR006935">
    <property type="entry name" value="Helicase/UvrB_N"/>
</dbReference>
<dbReference type="PROSITE" id="PS51194">
    <property type="entry name" value="HELICASE_CTER"/>
    <property type="match status" value="1"/>
</dbReference>
<dbReference type="EMBL" id="UOFQ01000024">
    <property type="protein sequence ID" value="VAW85543.1"/>
    <property type="molecule type" value="Genomic_DNA"/>
</dbReference>
<dbReference type="FunFam" id="3.40.50.300:FF:000477">
    <property type="entry name" value="UvrABC system protein B"/>
    <property type="match status" value="1"/>
</dbReference>
<dbReference type="Pfam" id="PF02151">
    <property type="entry name" value="UVR"/>
    <property type="match status" value="1"/>
</dbReference>
<dbReference type="NCBIfam" id="TIGR00631">
    <property type="entry name" value="uvrb"/>
    <property type="match status" value="1"/>
</dbReference>
<dbReference type="Pfam" id="PF17757">
    <property type="entry name" value="UvrB_inter"/>
    <property type="match status" value="1"/>
</dbReference>
<sequence>MSERIQRFSISSSFKPAGDQPNAIRQLVEGLEDGLASQTLLGVTGSGKTFSIANVIQQVQRPTIIMAPNKTLAAQLYGEMKDFFPDNAVEYFVSYYDYYQPEAYVPSSDMFIEKDASINEHIEQMRLSATKSLLERPDAIIVASVSSIYGLGDPRAYLSMVLHLSKGEVIDQRDILRRLAELQYTRNDVELHRATYRVRGDVIDIFPAESDFEAVRIELFDDEVESLCYFDPLTGEILRRVPRLTIYPKSHYVTPAQTLVGAMDKIRDELRERLAQLHKANKLVEAQRLEQRTIFDLEMIKELGYCSGIENYSRYLSGRESGDPPPTLFDYLPKNALLVIDESHVTIPQIGGMFKGDRSRKTTLVEYGFRLPSALDNRPMCFEEFERIAPQAIFVSATPGAYEKEHGEAVVEQVVRPTGLVDPEVEVRPATSQVDDLLSEIRLRVEKEERVLVTTLTKRMSENLTEYLAEHGVRVRYLHSDIDTVERMEILRDLRLGEFDVLVGINLLREGLDIPEVSLVAILDADKEGFLRSDRSLIQTIGRAARNLNGRAILYADKVTGSMRRALDETERRREKQFAHNEAHGITPRGIQKAIADVMDAGVATDQKRARAYARVAEDGVDYAALSPDQLAKKITQLEKEMYQHARDLDFEAAAKLRDEIHAAQQSVLGLSSK</sequence>
<dbReference type="InterPro" id="IPR024759">
    <property type="entry name" value="UvrB_YAD/RRR_dom"/>
</dbReference>
<dbReference type="SUPFAM" id="SSF46600">
    <property type="entry name" value="C-terminal UvrC-binding domain of UvrB"/>
    <property type="match status" value="1"/>
</dbReference>
<dbReference type="NCBIfam" id="NF003673">
    <property type="entry name" value="PRK05298.1"/>
    <property type="match status" value="1"/>
</dbReference>
<dbReference type="Pfam" id="PF12344">
    <property type="entry name" value="UvrB"/>
    <property type="match status" value="1"/>
</dbReference>
<evidence type="ECO:0000259" key="13">
    <source>
        <dbReference type="PROSITE" id="PS50151"/>
    </source>
</evidence>
<dbReference type="GO" id="GO:0005524">
    <property type="term" value="F:ATP binding"/>
    <property type="evidence" value="ECO:0007669"/>
    <property type="project" value="UniProtKB-KW"/>
</dbReference>
<dbReference type="GO" id="GO:0003677">
    <property type="term" value="F:DNA binding"/>
    <property type="evidence" value="ECO:0007669"/>
    <property type="project" value="InterPro"/>
</dbReference>
<dbReference type="InterPro" id="IPR001943">
    <property type="entry name" value="UVR_dom"/>
</dbReference>
<feature type="domain" description="Helicase ATP-binding" evidence="14">
    <location>
        <begin position="29"/>
        <end position="159"/>
    </location>
</feature>
<evidence type="ECO:0000256" key="7">
    <source>
        <dbReference type="ARBA" id="ARBA00022840"/>
    </source>
</evidence>
<evidence type="ECO:0000259" key="14">
    <source>
        <dbReference type="PROSITE" id="PS51192"/>
    </source>
</evidence>
<dbReference type="Pfam" id="PF04851">
    <property type="entry name" value="ResIII"/>
    <property type="match status" value="1"/>
</dbReference>
<dbReference type="InterPro" id="IPR004807">
    <property type="entry name" value="UvrB"/>
</dbReference>
<keyword evidence="3" id="KW-0963">Cytoplasm</keyword>
<dbReference type="GO" id="GO:0009380">
    <property type="term" value="C:excinuclease repair complex"/>
    <property type="evidence" value="ECO:0007669"/>
    <property type="project" value="InterPro"/>
</dbReference>
<protein>
    <recommendedName>
        <fullName evidence="12">UvrABC system protein B</fullName>
    </recommendedName>
</protein>
<dbReference type="InterPro" id="IPR027417">
    <property type="entry name" value="P-loop_NTPase"/>
</dbReference>
<keyword evidence="7" id="KW-0067">ATP-binding</keyword>
<dbReference type="SUPFAM" id="SSF52540">
    <property type="entry name" value="P-loop containing nucleoside triphosphate hydrolases"/>
    <property type="match status" value="2"/>
</dbReference>
<dbReference type="Gene3D" id="3.40.50.300">
    <property type="entry name" value="P-loop containing nucleotide triphosphate hydrolases"/>
    <property type="match status" value="3"/>
</dbReference>
<evidence type="ECO:0000256" key="2">
    <source>
        <dbReference type="ARBA" id="ARBA00008533"/>
    </source>
</evidence>
<evidence type="ECO:0000256" key="4">
    <source>
        <dbReference type="ARBA" id="ARBA00022741"/>
    </source>
</evidence>
<dbReference type="SMART" id="SM00487">
    <property type="entry name" value="DEXDc"/>
    <property type="match status" value="1"/>
</dbReference>
<dbReference type="GO" id="GO:0005737">
    <property type="term" value="C:cytoplasm"/>
    <property type="evidence" value="ECO:0007669"/>
    <property type="project" value="UniProtKB-SubCell"/>
</dbReference>
<dbReference type="CDD" id="cd17916">
    <property type="entry name" value="DEXHc_UvrB"/>
    <property type="match status" value="1"/>
</dbReference>
<dbReference type="PROSITE" id="PS50151">
    <property type="entry name" value="UVR"/>
    <property type="match status" value="1"/>
</dbReference>
<feature type="domain" description="UVR" evidence="13">
    <location>
        <begin position="632"/>
        <end position="667"/>
    </location>
</feature>
<keyword evidence="9" id="KW-0234">DNA repair</keyword>
<keyword evidence="4" id="KW-0547">Nucleotide-binding</keyword>
<dbReference type="GO" id="GO:0009432">
    <property type="term" value="P:SOS response"/>
    <property type="evidence" value="ECO:0007669"/>
    <property type="project" value="UniProtKB-KW"/>
</dbReference>
<dbReference type="InterPro" id="IPR036876">
    <property type="entry name" value="UVR_dom_sf"/>
</dbReference>
<reference evidence="16" key="1">
    <citation type="submission" date="2018-06" db="EMBL/GenBank/DDBJ databases">
        <authorList>
            <person name="Zhirakovskaya E."/>
        </authorList>
    </citation>
    <scope>NUCLEOTIDE SEQUENCE</scope>
</reference>
<dbReference type="InterPro" id="IPR041471">
    <property type="entry name" value="UvrB_inter"/>
</dbReference>
<comment type="subunit">
    <text evidence="11">Forms a heterotetramer with UvrA during the search for lesions. Interacts with UvrC in an incision complex.</text>
</comment>
<organism evidence="16">
    <name type="scientific">hydrothermal vent metagenome</name>
    <dbReference type="NCBI Taxonomy" id="652676"/>
    <lineage>
        <taxon>unclassified sequences</taxon>
        <taxon>metagenomes</taxon>
        <taxon>ecological metagenomes</taxon>
    </lineage>
</organism>
<dbReference type="PROSITE" id="PS51192">
    <property type="entry name" value="HELICASE_ATP_BIND_1"/>
    <property type="match status" value="1"/>
</dbReference>
<dbReference type="SMART" id="SM00490">
    <property type="entry name" value="HELICc"/>
    <property type="match status" value="1"/>
</dbReference>
<evidence type="ECO:0000256" key="6">
    <source>
        <dbReference type="ARBA" id="ARBA00022769"/>
    </source>
</evidence>
<dbReference type="PANTHER" id="PTHR24029">
    <property type="entry name" value="UVRABC SYSTEM PROTEIN B"/>
    <property type="match status" value="1"/>
</dbReference>
<dbReference type="PANTHER" id="PTHR24029:SF0">
    <property type="entry name" value="UVRABC SYSTEM PROTEIN B"/>
    <property type="match status" value="1"/>
</dbReference>
<evidence type="ECO:0000256" key="12">
    <source>
        <dbReference type="ARBA" id="ARBA00029504"/>
    </source>
</evidence>
<dbReference type="GO" id="GO:0004518">
    <property type="term" value="F:nuclease activity"/>
    <property type="evidence" value="ECO:0007669"/>
    <property type="project" value="UniProtKB-KW"/>
</dbReference>
<dbReference type="Gene3D" id="4.10.860.10">
    <property type="entry name" value="UVR domain"/>
    <property type="match status" value="1"/>
</dbReference>
<dbReference type="GO" id="GO:0016887">
    <property type="term" value="F:ATP hydrolysis activity"/>
    <property type="evidence" value="ECO:0007669"/>
    <property type="project" value="InterPro"/>
</dbReference>
<evidence type="ECO:0000256" key="8">
    <source>
        <dbReference type="ARBA" id="ARBA00022881"/>
    </source>
</evidence>
<name>A0A3B0ZBE3_9ZZZZ</name>
<comment type="subcellular location">
    <subcellularLocation>
        <location evidence="1">Cytoplasm</location>
    </subcellularLocation>
</comment>
<dbReference type="GO" id="GO:0006289">
    <property type="term" value="P:nucleotide-excision repair"/>
    <property type="evidence" value="ECO:0007669"/>
    <property type="project" value="InterPro"/>
</dbReference>
<dbReference type="HAMAP" id="MF_00204">
    <property type="entry name" value="UvrB"/>
    <property type="match status" value="1"/>
</dbReference>
<dbReference type="Pfam" id="PF00271">
    <property type="entry name" value="Helicase_C"/>
    <property type="match status" value="1"/>
</dbReference>
<comment type="similarity">
    <text evidence="2">Belongs to the UvrB family.</text>
</comment>
<evidence type="ECO:0000256" key="11">
    <source>
        <dbReference type="ARBA" id="ARBA00026033"/>
    </source>
</evidence>
<evidence type="ECO:0000259" key="15">
    <source>
        <dbReference type="PROSITE" id="PS51194"/>
    </source>
</evidence>
<keyword evidence="10" id="KW-0742">SOS response</keyword>
<keyword evidence="8" id="KW-0267">Excision nuclease</keyword>
<evidence type="ECO:0000256" key="5">
    <source>
        <dbReference type="ARBA" id="ARBA00022763"/>
    </source>
</evidence>
<evidence type="ECO:0000256" key="1">
    <source>
        <dbReference type="ARBA" id="ARBA00004496"/>
    </source>
</evidence>
<dbReference type="AlphaFoldDB" id="A0A3B0ZBE3"/>
<gene>
    <name evidence="16" type="ORF">MNBD_GAMMA17-623</name>
</gene>
<proteinExistence type="inferred from homology"/>
<keyword evidence="6" id="KW-0228">DNA excision</keyword>
<evidence type="ECO:0000256" key="10">
    <source>
        <dbReference type="ARBA" id="ARBA00023236"/>
    </source>
</evidence>
<evidence type="ECO:0000256" key="3">
    <source>
        <dbReference type="ARBA" id="ARBA00022490"/>
    </source>
</evidence>
<dbReference type="InterPro" id="IPR001650">
    <property type="entry name" value="Helicase_C-like"/>
</dbReference>
<keyword evidence="5" id="KW-0227">DNA damage</keyword>
<evidence type="ECO:0000256" key="9">
    <source>
        <dbReference type="ARBA" id="ARBA00023204"/>
    </source>
</evidence>
<feature type="domain" description="Helicase C-terminal" evidence="15">
    <location>
        <begin position="433"/>
        <end position="599"/>
    </location>
</feature>
<dbReference type="InterPro" id="IPR014001">
    <property type="entry name" value="Helicase_ATP-bd"/>
</dbReference>
<evidence type="ECO:0000313" key="16">
    <source>
        <dbReference type="EMBL" id="VAW85543.1"/>
    </source>
</evidence>
<accession>A0A3B0ZBE3</accession>